<dbReference type="InterPro" id="IPR001381">
    <property type="entry name" value="DHquinase_I"/>
</dbReference>
<dbReference type="UniPathway" id="UPA00053">
    <property type="reaction ID" value="UER00086"/>
</dbReference>
<feature type="binding site" evidence="5">
    <location>
        <begin position="59"/>
        <end position="61"/>
    </location>
    <ligand>
        <name>3-dehydroquinate</name>
        <dbReference type="ChEBI" id="CHEBI:32364"/>
    </ligand>
</feature>
<dbReference type="HOGENOM" id="CLU_064444_0_0_9"/>
<evidence type="ECO:0000256" key="1">
    <source>
        <dbReference type="ARBA" id="ARBA00001864"/>
    </source>
</evidence>
<feature type="active site" description="Proton donor/acceptor" evidence="5">
    <location>
        <position position="156"/>
    </location>
</feature>
<evidence type="ECO:0000313" key="6">
    <source>
        <dbReference type="EMBL" id="EFM82737.1"/>
    </source>
</evidence>
<feature type="active site" description="Schiff-base intermediate with substrate" evidence="5">
    <location>
        <position position="183"/>
    </location>
</feature>
<keyword evidence="4 5" id="KW-0704">Schiff base</keyword>
<dbReference type="GO" id="GO:0046279">
    <property type="term" value="P:3,4-dihydroxybenzoate biosynthetic process"/>
    <property type="evidence" value="ECO:0007669"/>
    <property type="project" value="UniProtKB-ARBA"/>
</dbReference>
<feature type="binding site" evidence="5">
    <location>
        <position position="245"/>
    </location>
    <ligand>
        <name>3-dehydroquinate</name>
        <dbReference type="ChEBI" id="CHEBI:32364"/>
    </ligand>
</feature>
<comment type="pathway">
    <text evidence="5">Metabolic intermediate biosynthesis; chorismate biosynthesis; chorismate from D-erythrose 4-phosphate and phosphoenolpyruvate: step 3/7.</text>
</comment>
<dbReference type="PANTHER" id="PTHR43699">
    <property type="entry name" value="3-DEHYDROQUINATE DEHYDRATASE"/>
    <property type="match status" value="1"/>
</dbReference>
<feature type="binding site" evidence="5">
    <location>
        <position position="95"/>
    </location>
    <ligand>
        <name>3-dehydroquinate</name>
        <dbReference type="ChEBI" id="CHEBI:32364"/>
    </ligand>
</feature>
<feature type="binding site" evidence="5">
    <location>
        <position position="226"/>
    </location>
    <ligand>
        <name>3-dehydroquinate</name>
        <dbReference type="ChEBI" id="CHEBI:32364"/>
    </ligand>
</feature>
<dbReference type="GO" id="GO:0009423">
    <property type="term" value="P:chorismate biosynthetic process"/>
    <property type="evidence" value="ECO:0007669"/>
    <property type="project" value="UniProtKB-UniRule"/>
</dbReference>
<keyword evidence="3 5" id="KW-0456">Lyase</keyword>
<accession>A0A125W619</accession>
<comment type="function">
    <text evidence="5">Involved in the third step of the chorismate pathway, which leads to the biosynthesis of aromatic amino acids. Catalyzes the cis-dehydration of 3-dehydroquinate (DHQ) and introduces the first double bond of the aromatic ring to yield 3-dehydroshikimate.</text>
</comment>
<comment type="catalytic activity">
    <reaction evidence="1 5">
        <text>3-dehydroquinate = 3-dehydroshikimate + H2O</text>
        <dbReference type="Rhea" id="RHEA:21096"/>
        <dbReference type="ChEBI" id="CHEBI:15377"/>
        <dbReference type="ChEBI" id="CHEBI:16630"/>
        <dbReference type="ChEBI" id="CHEBI:32364"/>
        <dbReference type="EC" id="4.2.1.10"/>
    </reaction>
</comment>
<dbReference type="AlphaFoldDB" id="A0A125W619"/>
<protein>
    <recommendedName>
        <fullName evidence="5">3-dehydroquinate dehydratase</fullName>
        <shortName evidence="5">3-dehydroquinase</shortName>
        <ecNumber evidence="5">4.2.1.10</ecNumber>
    </recommendedName>
    <alternativeName>
        <fullName evidence="5">Type I DHQase</fullName>
    </alternativeName>
    <alternativeName>
        <fullName evidence="5">Type I dehydroquinase</fullName>
        <shortName evidence="5">DHQ1</shortName>
    </alternativeName>
</protein>
<dbReference type="InterPro" id="IPR013785">
    <property type="entry name" value="Aldolase_TIM"/>
</dbReference>
<gene>
    <name evidence="5 6" type="primary">aroD</name>
    <name evidence="6" type="ORF">HMPREF9498_01675</name>
</gene>
<dbReference type="Gene3D" id="3.20.20.70">
    <property type="entry name" value="Aldolase class I"/>
    <property type="match status" value="1"/>
</dbReference>
<evidence type="ECO:0000256" key="5">
    <source>
        <dbReference type="HAMAP-Rule" id="MF_00214"/>
    </source>
</evidence>
<dbReference type="GO" id="GO:0003855">
    <property type="term" value="F:3-dehydroquinate dehydratase activity"/>
    <property type="evidence" value="ECO:0007669"/>
    <property type="project" value="UniProtKB-UniRule"/>
</dbReference>
<dbReference type="InterPro" id="IPR018508">
    <property type="entry name" value="3-dehydroquinate_DH_AS"/>
</dbReference>
<comment type="similarity">
    <text evidence="5">Belongs to the type-I 3-dehydroquinase family.</text>
</comment>
<name>A0A125W619_ENTFL</name>
<keyword evidence="5" id="KW-0028">Amino-acid biosynthesis</keyword>
<comment type="caution">
    <text evidence="5">Lacks conserved residue(s) required for the propagation of feature annotation.</text>
</comment>
<evidence type="ECO:0000256" key="4">
    <source>
        <dbReference type="ARBA" id="ARBA00023270"/>
    </source>
</evidence>
<feature type="binding site" evidence="5">
    <location>
        <position position="249"/>
    </location>
    <ligand>
        <name>3-dehydroquinate</name>
        <dbReference type="ChEBI" id="CHEBI:32364"/>
    </ligand>
</feature>
<comment type="caution">
    <text evidence="6">The sequence shown here is derived from an EMBL/GenBank/DDBJ whole genome shotgun (WGS) entry which is preliminary data.</text>
</comment>
<dbReference type="EC" id="4.2.1.10" evidence="5"/>
<dbReference type="GO" id="GO:0009073">
    <property type="term" value="P:aromatic amino acid family biosynthetic process"/>
    <property type="evidence" value="ECO:0007669"/>
    <property type="project" value="UniProtKB-KW"/>
</dbReference>
<evidence type="ECO:0000256" key="3">
    <source>
        <dbReference type="ARBA" id="ARBA00023239"/>
    </source>
</evidence>
<dbReference type="EMBL" id="AEBR01000054">
    <property type="protein sequence ID" value="EFM82737.1"/>
    <property type="molecule type" value="Genomic_DNA"/>
</dbReference>
<evidence type="ECO:0000313" key="7">
    <source>
        <dbReference type="Proteomes" id="UP000004846"/>
    </source>
</evidence>
<sequence length="266" mass="29568">MKREKQTRKLGGTVKPVIVKNVRIGEGNPKIVVPIVAPTAEDILAEATASQTLDCDLVEWRLDYYENVADFSDVCNLSQQVMERLGQKPLLLTFRTQKEGGEMAFSEENYFALYHELVKKGALDLLDIELFANPLAADTLIHEAKKAGIKIVLCNHDFQKTPSQEEIVARLRQMQMRQADICKIAVMPQDATDVLTLLSATNEMYTHYASVPIVTMSMGQLGMISRVTGQLFGSALTFGSAQQASAPGQLSVQVLRNYLKTFEQNK</sequence>
<dbReference type="Pfam" id="PF01487">
    <property type="entry name" value="DHquinase_I"/>
    <property type="match status" value="1"/>
</dbReference>
<dbReference type="PANTHER" id="PTHR43699:SF1">
    <property type="entry name" value="3-DEHYDROQUINATE DEHYDRATASE"/>
    <property type="match status" value="1"/>
</dbReference>
<evidence type="ECO:0000256" key="2">
    <source>
        <dbReference type="ARBA" id="ARBA00023141"/>
    </source>
</evidence>
<dbReference type="Proteomes" id="UP000004846">
    <property type="component" value="Unassembled WGS sequence"/>
</dbReference>
<dbReference type="SUPFAM" id="SSF51569">
    <property type="entry name" value="Aldolase"/>
    <property type="match status" value="1"/>
</dbReference>
<dbReference type="CDD" id="cd00502">
    <property type="entry name" value="DHQase_I"/>
    <property type="match status" value="1"/>
</dbReference>
<dbReference type="NCBIfam" id="TIGR01093">
    <property type="entry name" value="aroD"/>
    <property type="match status" value="1"/>
</dbReference>
<dbReference type="InterPro" id="IPR050146">
    <property type="entry name" value="Type-I_3-dehydroquinase"/>
</dbReference>
<proteinExistence type="inferred from homology"/>
<dbReference type="HAMAP" id="MF_00214">
    <property type="entry name" value="AroD"/>
    <property type="match status" value="1"/>
</dbReference>
<reference evidence="6 7" key="1">
    <citation type="submission" date="2010-07" db="EMBL/GenBank/DDBJ databases">
        <authorList>
            <person name="Sid Ahmed O."/>
        </authorList>
    </citation>
    <scope>NUCLEOTIDE SEQUENCE [LARGE SCALE GENOMIC DNA]</scope>
    <source>
        <strain evidence="6 7">TX4248</strain>
    </source>
</reference>
<comment type="subunit">
    <text evidence="5">Homodimer.</text>
</comment>
<dbReference type="GO" id="GO:0008652">
    <property type="term" value="P:amino acid biosynthetic process"/>
    <property type="evidence" value="ECO:0007669"/>
    <property type="project" value="UniProtKB-KW"/>
</dbReference>
<keyword evidence="2 5" id="KW-0057">Aromatic amino acid biosynthesis</keyword>
<dbReference type="PROSITE" id="PS01028">
    <property type="entry name" value="DEHYDROQUINASE_I"/>
    <property type="match status" value="1"/>
</dbReference>
<organism evidence="6 7">
    <name type="scientific">Enterococcus faecalis TX4248</name>
    <dbReference type="NCBI Taxonomy" id="749495"/>
    <lineage>
        <taxon>Bacteria</taxon>
        <taxon>Bacillati</taxon>
        <taxon>Bacillota</taxon>
        <taxon>Bacilli</taxon>
        <taxon>Lactobacillales</taxon>
        <taxon>Enterococcaceae</taxon>
        <taxon>Enterococcus</taxon>
    </lineage>
</organism>
<dbReference type="FunFam" id="3.20.20.70:FF:000047">
    <property type="entry name" value="3-dehydroquinate dehydratase"/>
    <property type="match status" value="1"/>
</dbReference>